<name>A0A0D6E244_TYDEX</name>
<dbReference type="GeneID" id="24020440"/>
<evidence type="ECO:0000259" key="1">
    <source>
        <dbReference type="PROSITE" id="PS50994"/>
    </source>
</evidence>
<keyword evidence="2" id="KW-0934">Plastid</keyword>
<organism evidence="2">
    <name type="scientific">Tydemania expeditionis</name>
    <name type="common">Green alga</name>
    <dbReference type="NCBI Taxonomy" id="325645"/>
    <lineage>
        <taxon>Eukaryota</taxon>
        <taxon>Viridiplantae</taxon>
        <taxon>Chlorophyta</taxon>
        <taxon>core chlorophytes</taxon>
        <taxon>Ulvophyceae</taxon>
        <taxon>TCBD clade</taxon>
        <taxon>Bryopsidales</taxon>
        <taxon>Halimedineae</taxon>
        <taxon>Halimedaceae</taxon>
        <taxon>Udoteae</taxon>
        <taxon>Tydemania</taxon>
    </lineage>
</organism>
<accession>A0A0D6E244</accession>
<evidence type="ECO:0000313" key="2">
    <source>
        <dbReference type="EMBL" id="CEO91113.1"/>
    </source>
</evidence>
<dbReference type="EMBL" id="LN810505">
    <property type="protein sequence ID" value="CEO91113.1"/>
    <property type="molecule type" value="Genomic_DNA"/>
</dbReference>
<gene>
    <name evidence="2" type="primary">orf13</name>
</gene>
<dbReference type="SUPFAM" id="SSF53098">
    <property type="entry name" value="Ribonuclease H-like"/>
    <property type="match status" value="1"/>
</dbReference>
<geneLocation type="chloroplast" evidence="2"/>
<reference evidence="2" key="1">
    <citation type="journal article" date="2015" name="BMC Genomics">
        <title>The chloroplast genomes of Bryopsis plumosa and Tydemania expeditionis (Bryopsidales, Chlorophyta): compact genomes and genes of bacterial origin.</title>
        <authorList>
            <person name="Leliaert F."/>
            <person name="Lopez-Bautista J.M."/>
        </authorList>
    </citation>
    <scope>NUCLEOTIDE SEQUENCE</scope>
    <source>
        <strain evidence="2">FL1151</strain>
    </source>
</reference>
<dbReference type="AlphaFoldDB" id="A0A0D6E244"/>
<keyword evidence="2" id="KW-0150">Chloroplast</keyword>
<dbReference type="RefSeq" id="YP_009130583.1">
    <property type="nucleotide sequence ID" value="NC_026796.1"/>
</dbReference>
<dbReference type="GO" id="GO:0003676">
    <property type="term" value="F:nucleic acid binding"/>
    <property type="evidence" value="ECO:0007669"/>
    <property type="project" value="InterPro"/>
</dbReference>
<sequence length="287" mass="33425">MLMCTIQTKTFPNLNKNENIVNHNVWVVDETYLTPQKVLFLVTNLKTRAILGYSFKHFKNKDFNNQPSSKTGLNSQEILDTYQTISAEWHFPEVIHSDSNPNYTSHQIERWCQQHDIQLSTTESQKYQNQVAEAVNSQIKNNLIKLILKSTKNIFKQWRKTWPTKFKNLTTINKIQNKVYSTFFTDRINLVPFINSSIELFNSKKSNSFKDNEFSRLEAEILNRNIVTLEPQKAPSSSVAGLAIQQANHNTFQKTKPILSLIFLKKYKNNSLTMLLFYNFSSLFLNA</sequence>
<protein>
    <submittedName>
        <fullName evidence="2">Putative transposase</fullName>
    </submittedName>
</protein>
<dbReference type="InterPro" id="IPR001584">
    <property type="entry name" value="Integrase_cat-core"/>
</dbReference>
<dbReference type="PROSITE" id="PS50994">
    <property type="entry name" value="INTEGRASE"/>
    <property type="match status" value="1"/>
</dbReference>
<dbReference type="InterPro" id="IPR036397">
    <property type="entry name" value="RNaseH_sf"/>
</dbReference>
<dbReference type="GO" id="GO:0015074">
    <property type="term" value="P:DNA integration"/>
    <property type="evidence" value="ECO:0007669"/>
    <property type="project" value="InterPro"/>
</dbReference>
<dbReference type="InterPro" id="IPR012337">
    <property type="entry name" value="RNaseH-like_sf"/>
</dbReference>
<dbReference type="Gene3D" id="3.30.420.10">
    <property type="entry name" value="Ribonuclease H-like superfamily/Ribonuclease H"/>
    <property type="match status" value="1"/>
</dbReference>
<feature type="domain" description="Integrase catalytic" evidence="1">
    <location>
        <begin position="8"/>
        <end position="200"/>
    </location>
</feature>
<proteinExistence type="predicted"/>